<dbReference type="AlphaFoldDB" id="A0A3G4VFM4"/>
<dbReference type="InterPro" id="IPR036291">
    <property type="entry name" value="NAD(P)-bd_dom_sf"/>
</dbReference>
<dbReference type="PRINTS" id="PR00081">
    <property type="entry name" value="GDHRDH"/>
</dbReference>
<dbReference type="PANTHER" id="PTHR43544:SF12">
    <property type="entry name" value="NAD(P)-BINDING ROSSMANN-FOLD SUPERFAMILY PROTEIN"/>
    <property type="match status" value="1"/>
</dbReference>
<dbReference type="RefSeq" id="WP_124941500.1">
    <property type="nucleotide sequence ID" value="NZ_CP033578.1"/>
</dbReference>
<dbReference type="GO" id="GO:0005737">
    <property type="term" value="C:cytoplasm"/>
    <property type="evidence" value="ECO:0007669"/>
    <property type="project" value="TreeGrafter"/>
</dbReference>
<dbReference type="GO" id="GO:0016491">
    <property type="term" value="F:oxidoreductase activity"/>
    <property type="evidence" value="ECO:0007669"/>
    <property type="project" value="TreeGrafter"/>
</dbReference>
<sequence>MQPLNVLIVGASGGIGSALSQHILTHTNANVFATYRRAQPRVQHARLRWYALDVTVEDDYSSLTTSLDAEVDHLDWVINCVGVLSINELTPEKSLKAVTSNNLMTSIQVNTLPTLLLAKYILPFIRRSDAPRFATISARVGSIDDNELGGWYSYRCSKAALNMAVKNISIEWGRLIKRSCTIALHPGTTDTELSLPFQANVPEKQLFAPDKTAGLLFHVLENLRPEDNGRFIAYDGSDIRW</sequence>
<dbReference type="CDD" id="cd05325">
    <property type="entry name" value="carb_red_sniffer_like_SDR_c"/>
    <property type="match status" value="1"/>
</dbReference>
<gene>
    <name evidence="1" type="ORF">ECB94_19995</name>
</gene>
<dbReference type="InterPro" id="IPR002347">
    <property type="entry name" value="SDR_fam"/>
</dbReference>
<dbReference type="PANTHER" id="PTHR43544">
    <property type="entry name" value="SHORT-CHAIN DEHYDROGENASE/REDUCTASE"/>
    <property type="match status" value="1"/>
</dbReference>
<name>A0A3G4VFM4_9VIBR</name>
<accession>A0A3G4VFM4</accession>
<evidence type="ECO:0000313" key="2">
    <source>
        <dbReference type="Proteomes" id="UP000279760"/>
    </source>
</evidence>
<dbReference type="SUPFAM" id="SSF51735">
    <property type="entry name" value="NAD(P)-binding Rossmann-fold domains"/>
    <property type="match status" value="1"/>
</dbReference>
<dbReference type="EMBL" id="CP033578">
    <property type="protein sequence ID" value="AYV23570.1"/>
    <property type="molecule type" value="Genomic_DNA"/>
</dbReference>
<dbReference type="Pfam" id="PF00106">
    <property type="entry name" value="adh_short"/>
    <property type="match status" value="1"/>
</dbReference>
<reference evidence="1 2" key="1">
    <citation type="submission" date="2018-11" db="EMBL/GenBank/DDBJ databases">
        <title>Complete Genome Sequence of Vbrio mediterranei 117-T6: a Potential Pathogen Bacteria Isolated from the Conchocelis of Pyropia.</title>
        <authorList>
            <person name="Liu Q."/>
        </authorList>
    </citation>
    <scope>NUCLEOTIDE SEQUENCE [LARGE SCALE GENOMIC DNA]</scope>
    <source>
        <strain evidence="1 2">117-T6</strain>
    </source>
</reference>
<dbReference type="Gene3D" id="3.40.50.720">
    <property type="entry name" value="NAD(P)-binding Rossmann-like Domain"/>
    <property type="match status" value="1"/>
</dbReference>
<evidence type="ECO:0000313" key="1">
    <source>
        <dbReference type="EMBL" id="AYV23570.1"/>
    </source>
</evidence>
<protein>
    <submittedName>
        <fullName evidence="1">SDR family NAD(P)-dependent oxidoreductase</fullName>
    </submittedName>
</protein>
<dbReference type="InterPro" id="IPR051468">
    <property type="entry name" value="Fungal_SecMetab_SDRs"/>
</dbReference>
<organism evidence="1 2">
    <name type="scientific">Vibrio mediterranei</name>
    <dbReference type="NCBI Taxonomy" id="689"/>
    <lineage>
        <taxon>Bacteria</taxon>
        <taxon>Pseudomonadati</taxon>
        <taxon>Pseudomonadota</taxon>
        <taxon>Gammaproteobacteria</taxon>
        <taxon>Vibrionales</taxon>
        <taxon>Vibrionaceae</taxon>
        <taxon>Vibrio</taxon>
    </lineage>
</organism>
<dbReference type="Proteomes" id="UP000279760">
    <property type="component" value="Chromosome 2"/>
</dbReference>
<proteinExistence type="predicted"/>